<dbReference type="GO" id="GO:0005737">
    <property type="term" value="C:cytoplasm"/>
    <property type="evidence" value="ECO:0007669"/>
    <property type="project" value="TreeGrafter"/>
</dbReference>
<dbReference type="InterPro" id="IPR014756">
    <property type="entry name" value="Ig_E-set"/>
</dbReference>
<protein>
    <recommendedName>
        <fullName evidence="3">AMP-activated protein kinase glycogen-binding domain-containing protein</fullName>
    </recommendedName>
</protein>
<gene>
    <name evidence="4" type="ORF">NP233_g9850</name>
</gene>
<dbReference type="Gene3D" id="2.60.40.10">
    <property type="entry name" value="Immunoglobulins"/>
    <property type="match status" value="1"/>
</dbReference>
<organism evidence="4 5">
    <name type="scientific">Leucocoprinus birnbaumii</name>
    <dbReference type="NCBI Taxonomy" id="56174"/>
    <lineage>
        <taxon>Eukaryota</taxon>
        <taxon>Fungi</taxon>
        <taxon>Dikarya</taxon>
        <taxon>Basidiomycota</taxon>
        <taxon>Agaricomycotina</taxon>
        <taxon>Agaricomycetes</taxon>
        <taxon>Agaricomycetidae</taxon>
        <taxon>Agaricales</taxon>
        <taxon>Agaricineae</taxon>
        <taxon>Agaricaceae</taxon>
        <taxon>Leucocoprinus</taxon>
    </lineage>
</organism>
<dbReference type="EMBL" id="JANIEX010000928">
    <property type="protein sequence ID" value="KAJ3561992.1"/>
    <property type="molecule type" value="Genomic_DNA"/>
</dbReference>
<dbReference type="GO" id="GO:0031588">
    <property type="term" value="C:nucleotide-activated protein kinase complex"/>
    <property type="evidence" value="ECO:0007669"/>
    <property type="project" value="TreeGrafter"/>
</dbReference>
<dbReference type="InterPro" id="IPR050827">
    <property type="entry name" value="CRP1_MDG1_kinase"/>
</dbReference>
<dbReference type="Proteomes" id="UP001213000">
    <property type="component" value="Unassembled WGS sequence"/>
</dbReference>
<dbReference type="InterPro" id="IPR032640">
    <property type="entry name" value="AMPK1_CBM"/>
</dbReference>
<dbReference type="Pfam" id="PF16561">
    <property type="entry name" value="AMPK1_CBM"/>
    <property type="match status" value="1"/>
</dbReference>
<evidence type="ECO:0000313" key="5">
    <source>
        <dbReference type="Proteomes" id="UP001213000"/>
    </source>
</evidence>
<dbReference type="GO" id="GO:0007165">
    <property type="term" value="P:signal transduction"/>
    <property type="evidence" value="ECO:0007669"/>
    <property type="project" value="TreeGrafter"/>
</dbReference>
<comment type="similarity">
    <text evidence="1">Belongs to the 5'-AMP-activated protein kinase beta subunit family.</text>
</comment>
<evidence type="ECO:0000313" key="4">
    <source>
        <dbReference type="EMBL" id="KAJ3561992.1"/>
    </source>
</evidence>
<feature type="domain" description="AMP-activated protein kinase glycogen-binding" evidence="3">
    <location>
        <begin position="8"/>
        <end position="87"/>
    </location>
</feature>
<name>A0AAD5YSH4_9AGAR</name>
<dbReference type="PANTHER" id="PTHR10343:SF84">
    <property type="entry name" value="5'-AMP-ACTIVATED PROTEIN KINASE SUBUNIT BETA-1"/>
    <property type="match status" value="1"/>
</dbReference>
<evidence type="ECO:0000256" key="2">
    <source>
        <dbReference type="SAM" id="MobiDB-lite"/>
    </source>
</evidence>
<evidence type="ECO:0000259" key="3">
    <source>
        <dbReference type="Pfam" id="PF16561"/>
    </source>
</evidence>
<keyword evidence="5" id="KW-1185">Reference proteome</keyword>
<reference evidence="4" key="1">
    <citation type="submission" date="2022-07" db="EMBL/GenBank/DDBJ databases">
        <title>Genome Sequence of Leucocoprinus birnbaumii.</title>
        <authorList>
            <person name="Buettner E."/>
        </authorList>
    </citation>
    <scope>NUCLEOTIDE SEQUENCE</scope>
    <source>
        <strain evidence="4">VT141</strain>
    </source>
</reference>
<dbReference type="GO" id="GO:0005634">
    <property type="term" value="C:nucleus"/>
    <property type="evidence" value="ECO:0007669"/>
    <property type="project" value="TreeGrafter"/>
</dbReference>
<sequence>MSDFYEFAVEWPSTSAKTVIVTGDFDKWSKSLQLSRSSGNDLFTATIKVPYGCPTRYKFIVDGEWAVKPDQPTEYSPEGYLNNIHYVPLKAPPTANSDGKAENRNGTVRQSLSISDVKDAIVASAGTSGALNYVTSGIGESIAIPTPITASASIGLPSPALTNDDDATSVSAAPTTADSGAPSPNSTSVAPLIPIGIVPVYSKENCTIDPSKIVSDEESIGTFVGLRPVPKDVVEDAKEGANIETRRSVLPYS</sequence>
<proteinExistence type="inferred from homology"/>
<dbReference type="CDD" id="cd02859">
    <property type="entry name" value="E_set_AMPKbeta_like_N"/>
    <property type="match status" value="1"/>
</dbReference>
<feature type="region of interest" description="Disordered" evidence="2">
    <location>
        <begin position="159"/>
        <end position="188"/>
    </location>
</feature>
<dbReference type="AlphaFoldDB" id="A0AAD5YSH4"/>
<feature type="compositionally biased region" description="Polar residues" evidence="2">
    <location>
        <begin position="168"/>
        <end position="188"/>
    </location>
</feature>
<accession>A0AAD5YSH4</accession>
<evidence type="ECO:0000256" key="1">
    <source>
        <dbReference type="ARBA" id="ARBA00010926"/>
    </source>
</evidence>
<dbReference type="GO" id="GO:0019901">
    <property type="term" value="F:protein kinase binding"/>
    <property type="evidence" value="ECO:0007669"/>
    <property type="project" value="TreeGrafter"/>
</dbReference>
<comment type="caution">
    <text evidence="4">The sequence shown here is derived from an EMBL/GenBank/DDBJ whole genome shotgun (WGS) entry which is preliminary data.</text>
</comment>
<dbReference type="InterPro" id="IPR013783">
    <property type="entry name" value="Ig-like_fold"/>
</dbReference>
<dbReference type="SUPFAM" id="SSF81296">
    <property type="entry name" value="E set domains"/>
    <property type="match status" value="1"/>
</dbReference>
<dbReference type="PANTHER" id="PTHR10343">
    <property type="entry name" value="5'-AMP-ACTIVATED PROTEIN KINASE , BETA SUBUNIT"/>
    <property type="match status" value="1"/>
</dbReference>